<dbReference type="SUPFAM" id="SSF53098">
    <property type="entry name" value="Ribonuclease H-like"/>
    <property type="match status" value="1"/>
</dbReference>
<keyword evidence="3" id="KW-1185">Reference proteome</keyword>
<dbReference type="Gene3D" id="1.10.340.70">
    <property type="match status" value="1"/>
</dbReference>
<evidence type="ECO:0000259" key="1">
    <source>
        <dbReference type="PROSITE" id="PS50994"/>
    </source>
</evidence>
<reference evidence="2" key="1">
    <citation type="submission" date="2023-02" db="EMBL/GenBank/DDBJ databases">
        <title>Genome of toxic invasive species Heracleum sosnowskyi carries increased number of genes despite the absence of recent whole-genome duplications.</title>
        <authorList>
            <person name="Schelkunov M."/>
            <person name="Shtratnikova V."/>
            <person name="Makarenko M."/>
            <person name="Klepikova A."/>
            <person name="Omelchenko D."/>
            <person name="Novikova G."/>
            <person name="Obukhova E."/>
            <person name="Bogdanov V."/>
            <person name="Penin A."/>
            <person name="Logacheva M."/>
        </authorList>
    </citation>
    <scope>NUCLEOTIDE SEQUENCE</scope>
    <source>
        <strain evidence="2">Hsosn_3</strain>
        <tissue evidence="2">Leaf</tissue>
    </source>
</reference>
<dbReference type="InterPro" id="IPR041588">
    <property type="entry name" value="Integrase_H2C2"/>
</dbReference>
<dbReference type="AlphaFoldDB" id="A0AAD8IZM3"/>
<feature type="domain" description="Integrase catalytic" evidence="1">
    <location>
        <begin position="64"/>
        <end position="205"/>
    </location>
</feature>
<protein>
    <recommendedName>
        <fullName evidence="1">Integrase catalytic domain-containing protein</fullName>
    </recommendedName>
</protein>
<name>A0AAD8IZM3_9APIA</name>
<dbReference type="InterPro" id="IPR001584">
    <property type="entry name" value="Integrase_cat-core"/>
</dbReference>
<dbReference type="Gene3D" id="3.30.420.10">
    <property type="entry name" value="Ribonuclease H-like superfamily/Ribonuclease H"/>
    <property type="match status" value="1"/>
</dbReference>
<dbReference type="GO" id="GO:0015074">
    <property type="term" value="P:DNA integration"/>
    <property type="evidence" value="ECO:0007669"/>
    <property type="project" value="InterPro"/>
</dbReference>
<dbReference type="EMBL" id="JAUIZM010000003">
    <property type="protein sequence ID" value="KAK1394955.1"/>
    <property type="molecule type" value="Genomic_DNA"/>
</dbReference>
<dbReference type="Pfam" id="PF17921">
    <property type="entry name" value="Integrase_H2C2"/>
    <property type="match status" value="1"/>
</dbReference>
<gene>
    <name evidence="2" type="ORF">POM88_014011</name>
</gene>
<accession>A0AAD8IZM3</accession>
<dbReference type="PANTHER" id="PTHR48475">
    <property type="entry name" value="RIBONUCLEASE H"/>
    <property type="match status" value="1"/>
</dbReference>
<dbReference type="GO" id="GO:0003676">
    <property type="term" value="F:nucleic acid binding"/>
    <property type="evidence" value="ECO:0007669"/>
    <property type="project" value="InterPro"/>
</dbReference>
<dbReference type="PANTHER" id="PTHR48475:SF2">
    <property type="entry name" value="RIBONUCLEASE H"/>
    <property type="match status" value="1"/>
</dbReference>
<evidence type="ECO:0000313" key="2">
    <source>
        <dbReference type="EMBL" id="KAK1394955.1"/>
    </source>
</evidence>
<dbReference type="PROSITE" id="PS50994">
    <property type="entry name" value="INTEGRASE"/>
    <property type="match status" value="1"/>
</dbReference>
<comment type="caution">
    <text evidence="2">The sequence shown here is derived from an EMBL/GenBank/DDBJ whole genome shotgun (WGS) entry which is preliminary data.</text>
</comment>
<dbReference type="InterPro" id="IPR012337">
    <property type="entry name" value="RNaseH-like_sf"/>
</dbReference>
<evidence type="ECO:0000313" key="3">
    <source>
        <dbReference type="Proteomes" id="UP001237642"/>
    </source>
</evidence>
<proteinExistence type="predicted"/>
<dbReference type="InterPro" id="IPR036397">
    <property type="entry name" value="RNaseH_sf"/>
</dbReference>
<dbReference type="Proteomes" id="UP001237642">
    <property type="component" value="Unassembled WGS sequence"/>
</dbReference>
<sequence length="334" mass="38261">MREVHEGICGNHSGGTSLAHKILRQGYYWPTIQKDAHRFTRACDRCQRFANFNSTPVVPLKPLTSPWPFAVWGIDLIGELPQGKGGVKYVVVVDYFTKWAEAEPLAKITAAKIKEFVFRAIVYRKELRKLCDDLGIQKGFTAVYHPQSNGQTEAVNKIIKHTLKTKLEESKGCWHEELPMVLWSYNTTPRTTTGESPFTLTYGCEAMVPVEIGAGSFRRDNYDPENNEVNHRLYLDLVEEVRATTQLKLAAYQQRTRKYFDGKVRARPLKVGDLVLRRMMPNMKVQGHGVFGANWEGPYLIKAVLWEGTYHLTDLDGKLIPRAWNGEHLKKYYQ</sequence>
<reference evidence="2" key="2">
    <citation type="submission" date="2023-05" db="EMBL/GenBank/DDBJ databases">
        <authorList>
            <person name="Schelkunov M.I."/>
        </authorList>
    </citation>
    <scope>NUCLEOTIDE SEQUENCE</scope>
    <source>
        <strain evidence="2">Hsosn_3</strain>
        <tissue evidence="2">Leaf</tissue>
    </source>
</reference>
<organism evidence="2 3">
    <name type="scientific">Heracleum sosnowskyi</name>
    <dbReference type="NCBI Taxonomy" id="360622"/>
    <lineage>
        <taxon>Eukaryota</taxon>
        <taxon>Viridiplantae</taxon>
        <taxon>Streptophyta</taxon>
        <taxon>Embryophyta</taxon>
        <taxon>Tracheophyta</taxon>
        <taxon>Spermatophyta</taxon>
        <taxon>Magnoliopsida</taxon>
        <taxon>eudicotyledons</taxon>
        <taxon>Gunneridae</taxon>
        <taxon>Pentapetalae</taxon>
        <taxon>asterids</taxon>
        <taxon>campanulids</taxon>
        <taxon>Apiales</taxon>
        <taxon>Apiaceae</taxon>
        <taxon>Apioideae</taxon>
        <taxon>apioid superclade</taxon>
        <taxon>Tordylieae</taxon>
        <taxon>Tordyliinae</taxon>
        <taxon>Heracleum</taxon>
    </lineage>
</organism>